<dbReference type="AlphaFoldDB" id="A0A6G0U816"/>
<accession>A0A6G0U816</accession>
<evidence type="ECO:0000313" key="2">
    <source>
        <dbReference type="Proteomes" id="UP000475862"/>
    </source>
</evidence>
<name>A0A6G0U816_APHGL</name>
<reference evidence="1 2" key="1">
    <citation type="submission" date="2019-08" db="EMBL/GenBank/DDBJ databases">
        <title>The genome of the soybean aphid Biotype 1, its phylome, world population structure and adaptation to the North American continent.</title>
        <authorList>
            <person name="Giordano R."/>
            <person name="Donthu R.K."/>
            <person name="Hernandez A.G."/>
            <person name="Wright C.L."/>
            <person name="Zimin A.V."/>
        </authorList>
    </citation>
    <scope>NUCLEOTIDE SEQUENCE [LARGE SCALE GENOMIC DNA]</scope>
    <source>
        <tissue evidence="1">Whole aphids</tissue>
    </source>
</reference>
<dbReference type="Proteomes" id="UP000475862">
    <property type="component" value="Unassembled WGS sequence"/>
</dbReference>
<organism evidence="1 2">
    <name type="scientific">Aphis glycines</name>
    <name type="common">Soybean aphid</name>
    <dbReference type="NCBI Taxonomy" id="307491"/>
    <lineage>
        <taxon>Eukaryota</taxon>
        <taxon>Metazoa</taxon>
        <taxon>Ecdysozoa</taxon>
        <taxon>Arthropoda</taxon>
        <taxon>Hexapoda</taxon>
        <taxon>Insecta</taxon>
        <taxon>Pterygota</taxon>
        <taxon>Neoptera</taxon>
        <taxon>Paraneoptera</taxon>
        <taxon>Hemiptera</taxon>
        <taxon>Sternorrhyncha</taxon>
        <taxon>Aphidomorpha</taxon>
        <taxon>Aphidoidea</taxon>
        <taxon>Aphididae</taxon>
        <taxon>Aphidini</taxon>
        <taxon>Aphis</taxon>
        <taxon>Aphis</taxon>
    </lineage>
</organism>
<keyword evidence="2" id="KW-1185">Reference proteome</keyword>
<comment type="caution">
    <text evidence="1">The sequence shown here is derived from an EMBL/GenBank/DDBJ whole genome shotgun (WGS) entry which is preliminary data.</text>
</comment>
<protein>
    <submittedName>
        <fullName evidence="1">Uncharacterized protein</fullName>
    </submittedName>
</protein>
<evidence type="ECO:0000313" key="1">
    <source>
        <dbReference type="EMBL" id="KAE9545268.1"/>
    </source>
</evidence>
<proteinExistence type="predicted"/>
<sequence>MTKINKNLKSQTEADATQLLLLQRITDMAAKKAHNMFTRIPGLVGEGDGDAGGTGDTLLELVINVPALGVFPFFRADVLRLNVRLPSNWFNRLSTSANVDRRQTISSPCSKTFFSKSHTRSRSDSFSVSIMSSIKAINHIKTYLIKHYLCVNFKFFKNNNNVSSIIKWLTNTSYVKTNRSFSCFQ</sequence>
<dbReference type="EMBL" id="VYZN01000001">
    <property type="protein sequence ID" value="KAE9545268.1"/>
    <property type="molecule type" value="Genomic_DNA"/>
</dbReference>
<gene>
    <name evidence="1" type="ORF">AGLY_000811</name>
</gene>